<proteinExistence type="predicted"/>
<dbReference type="Proteomes" id="UP001519343">
    <property type="component" value="Unassembled WGS sequence"/>
</dbReference>
<evidence type="ECO:0000313" key="1">
    <source>
        <dbReference type="EMBL" id="MBP1932849.1"/>
    </source>
</evidence>
<evidence type="ECO:0000313" key="2">
    <source>
        <dbReference type="Proteomes" id="UP001519343"/>
    </source>
</evidence>
<keyword evidence="2" id="KW-1185">Reference proteome</keyword>
<name>A0ABS4GRG9_9BACL</name>
<comment type="caution">
    <text evidence="1">The sequence shown here is derived from an EMBL/GenBank/DDBJ whole genome shotgun (WGS) entry which is preliminary data.</text>
</comment>
<protein>
    <submittedName>
        <fullName evidence="1">Uncharacterized protein</fullName>
    </submittedName>
</protein>
<sequence length="296" mass="33991">MLYKRLQTLPMKWKIATFSFLLLAHVIPIMYVLTLLLPESQQAIQNYPNHQEVHFQQAKSELSVEPPATSETPNYHVQLKTVSRTNIPAAKRQDMTLLYQDGLLVGATHQQKENVDTIVQQLEVNSKYNHLYQAVSFHHGYTGTHNTQEVSSDYLYVSVTKYGGLQSFHEPITLLQQNWKEAIDRGLEQMDAEWSQALEEFSLNPYSYYLFPLTQLASHTSHDWLPGVSSEKLLQLTQSISSAVYTNIVAPANLNNKDPLYLSSIPLILIDKKDLEIQIMYRTDDGHYHLLKEKES</sequence>
<reference evidence="1 2" key="1">
    <citation type="submission" date="2021-03" db="EMBL/GenBank/DDBJ databases">
        <title>Genomic Encyclopedia of Type Strains, Phase IV (KMG-IV): sequencing the most valuable type-strain genomes for metagenomic binning, comparative biology and taxonomic classification.</title>
        <authorList>
            <person name="Goeker M."/>
        </authorList>
    </citation>
    <scope>NUCLEOTIDE SEQUENCE [LARGE SCALE GENOMIC DNA]</scope>
    <source>
        <strain evidence="1 2">DSM 24738</strain>
    </source>
</reference>
<accession>A0ABS4GRG9</accession>
<organism evidence="1 2">
    <name type="scientific">Ammoniphilus resinae</name>
    <dbReference type="NCBI Taxonomy" id="861532"/>
    <lineage>
        <taxon>Bacteria</taxon>
        <taxon>Bacillati</taxon>
        <taxon>Bacillota</taxon>
        <taxon>Bacilli</taxon>
        <taxon>Bacillales</taxon>
        <taxon>Paenibacillaceae</taxon>
        <taxon>Aneurinibacillus group</taxon>
        <taxon>Ammoniphilus</taxon>
    </lineage>
</organism>
<dbReference type="EMBL" id="JAGGKT010000008">
    <property type="protein sequence ID" value="MBP1932849.1"/>
    <property type="molecule type" value="Genomic_DNA"/>
</dbReference>
<gene>
    <name evidence="1" type="ORF">J2Z37_002860</name>
</gene>